<evidence type="ECO:0000259" key="2">
    <source>
        <dbReference type="Pfam" id="PF04457"/>
    </source>
</evidence>
<organism evidence="3 4">
    <name type="scientific">Friedmanniomyces endolithicus</name>
    <dbReference type="NCBI Taxonomy" id="329885"/>
    <lineage>
        <taxon>Eukaryota</taxon>
        <taxon>Fungi</taxon>
        <taxon>Dikarya</taxon>
        <taxon>Ascomycota</taxon>
        <taxon>Pezizomycotina</taxon>
        <taxon>Dothideomycetes</taxon>
        <taxon>Dothideomycetidae</taxon>
        <taxon>Mycosphaerellales</taxon>
        <taxon>Teratosphaeriaceae</taxon>
        <taxon>Friedmanniomyces</taxon>
    </lineage>
</organism>
<proteinExistence type="predicted"/>
<dbReference type="Pfam" id="PF04457">
    <property type="entry name" value="MJ1316"/>
    <property type="match status" value="1"/>
</dbReference>
<feature type="compositionally biased region" description="Basic residues" evidence="1">
    <location>
        <begin position="591"/>
        <end position="602"/>
    </location>
</feature>
<feature type="domain" description="MJ1316 RNA cyclic group end recognition" evidence="2">
    <location>
        <begin position="645"/>
        <end position="719"/>
    </location>
</feature>
<feature type="compositionally biased region" description="Basic and acidic residues" evidence="1">
    <location>
        <begin position="509"/>
        <end position="519"/>
    </location>
</feature>
<reference evidence="3" key="1">
    <citation type="submission" date="2023-06" db="EMBL/GenBank/DDBJ databases">
        <title>Black Yeasts Isolated from many extreme environments.</title>
        <authorList>
            <person name="Coleine C."/>
            <person name="Stajich J.E."/>
            <person name="Selbmann L."/>
        </authorList>
    </citation>
    <scope>NUCLEOTIDE SEQUENCE</scope>
    <source>
        <strain evidence="3">CCFEE 5200</strain>
    </source>
</reference>
<gene>
    <name evidence="3" type="ORF">LTR91_012106</name>
</gene>
<accession>A0AAN6KGE2</accession>
<dbReference type="EMBL" id="JAUJLE010000114">
    <property type="protein sequence ID" value="KAK0980978.1"/>
    <property type="molecule type" value="Genomic_DNA"/>
</dbReference>
<feature type="region of interest" description="Disordered" evidence="1">
    <location>
        <begin position="445"/>
        <end position="643"/>
    </location>
</feature>
<feature type="compositionally biased region" description="Low complexity" evidence="1">
    <location>
        <begin position="566"/>
        <end position="579"/>
    </location>
</feature>
<feature type="compositionally biased region" description="Low complexity" evidence="1">
    <location>
        <begin position="462"/>
        <end position="475"/>
    </location>
</feature>
<evidence type="ECO:0000313" key="4">
    <source>
        <dbReference type="Proteomes" id="UP001175353"/>
    </source>
</evidence>
<evidence type="ECO:0000256" key="1">
    <source>
        <dbReference type="SAM" id="MobiDB-lite"/>
    </source>
</evidence>
<dbReference type="InterPro" id="IPR040459">
    <property type="entry name" value="MJ1316"/>
</dbReference>
<keyword evidence="4" id="KW-1185">Reference proteome</keyword>
<comment type="caution">
    <text evidence="3">The sequence shown here is derived from an EMBL/GenBank/DDBJ whole genome shotgun (WGS) entry which is preliminary data.</text>
</comment>
<feature type="compositionally biased region" description="Basic residues" evidence="1">
    <location>
        <begin position="497"/>
        <end position="508"/>
    </location>
</feature>
<feature type="compositionally biased region" description="Low complexity" evidence="1">
    <location>
        <begin position="612"/>
        <end position="643"/>
    </location>
</feature>
<feature type="compositionally biased region" description="Basic and acidic residues" evidence="1">
    <location>
        <begin position="545"/>
        <end position="556"/>
    </location>
</feature>
<feature type="compositionally biased region" description="Basic and acidic residues" evidence="1">
    <location>
        <begin position="478"/>
        <end position="489"/>
    </location>
</feature>
<evidence type="ECO:0000313" key="3">
    <source>
        <dbReference type="EMBL" id="KAK0980978.1"/>
    </source>
</evidence>
<dbReference type="Proteomes" id="UP001175353">
    <property type="component" value="Unassembled WGS sequence"/>
</dbReference>
<protein>
    <recommendedName>
        <fullName evidence="2">MJ1316 RNA cyclic group end recognition domain-containing protein</fullName>
    </recommendedName>
</protein>
<name>A0AAN6KGE2_9PEZI</name>
<dbReference type="AlphaFoldDB" id="A0AAN6KGE2"/>
<sequence>MPPSTAPDVDQTSMLANIHTLSLVLHAHYINFLDADWSTSAPRNMRPQRYLFPTSTLAADLWEPGEDIHLVCMTEDRKTTFWAIVTSELHLENERGWTLTDGTMTLDWPLLGLSGARAAKLAGSALYLHYALLPPQFSLDLLPHYGIPEYRRKDTVAYMPKHVDQVRHALHLTTSLQTSPFSTFPFLPTYRRLRRWAYALGLLGPKLGLLDGKTLLNLIFGACSGYLHTCTYPSHANFLEAFFLQSASWLPAYSQALGATPHGQTALLAALKQTCERLIARGGAGGSRLASLALDRITPAIGFQSFLSLYDYFLVLTAETWGSAEKTWRFIHHRFEELVKRLVLRLHEGDEEGRKGTARAWSFLVMPRTDRVACVIGVGRRLEAEEVRGLTVWLREGYDGAGEEAAVVLRRQLKREVALFGGVLEEAWKEEEVRQTGLGGIGGVASAGKVAESPVAQRGGRARTTTKPAVAPAVTRKPRVDADTNKGEGSETETPAKYKRKKRSKKKKPPIDDPSKVGDTKSFGTPATRSPAAQGPTPGDAMGEAYRDLIQRRDSIPDLNTSPQASTTDLSLTNLTLNDSTDESQAPIPSHMKKKKNPKTHLSKALTPPPSATQQTPTPLSNSNPSSTPTSTPTPNQTSYLPPLPRILSRLRWHPDHRCVRYEIGYRDRFLPELLWMPLEEWGRKATEEEDWIPGHRVMVIRRVGGGDGEGDGGVVWDRRGRAEEGT</sequence>